<dbReference type="PROSITE" id="PS50977">
    <property type="entry name" value="HTH_TETR_2"/>
    <property type="match status" value="1"/>
</dbReference>
<protein>
    <submittedName>
        <fullName evidence="4">TetR/AcrR family transcriptional regulator</fullName>
    </submittedName>
</protein>
<dbReference type="Proteomes" id="UP000288028">
    <property type="component" value="Unassembled WGS sequence"/>
</dbReference>
<keyword evidence="6" id="KW-1185">Reference proteome</keyword>
<dbReference type="EMBL" id="JARQBZ010000046">
    <property type="protein sequence ID" value="MDT2835225.1"/>
    <property type="molecule type" value="Genomic_DNA"/>
</dbReference>
<dbReference type="InterPro" id="IPR009057">
    <property type="entry name" value="Homeodomain-like_sf"/>
</dbReference>
<accession>A0A430AWG5</accession>
<dbReference type="Pfam" id="PF17924">
    <property type="entry name" value="TetR_C_19"/>
    <property type="match status" value="1"/>
</dbReference>
<comment type="caution">
    <text evidence="5">The sequence shown here is derived from an EMBL/GenBank/DDBJ whole genome shotgun (WGS) entry which is preliminary data.</text>
</comment>
<evidence type="ECO:0000256" key="1">
    <source>
        <dbReference type="ARBA" id="ARBA00023125"/>
    </source>
</evidence>
<dbReference type="Pfam" id="PF00440">
    <property type="entry name" value="TetR_N"/>
    <property type="match status" value="1"/>
</dbReference>
<dbReference type="Gene3D" id="1.10.357.10">
    <property type="entry name" value="Tetracycline Repressor, domain 2"/>
    <property type="match status" value="1"/>
</dbReference>
<sequence length="224" mass="26962">MPTATFFRLEEEKQEKIIRAAKKEFSEVPIHEASIANIIKNAEIPRGSFYQYFTGKEDLFYYLFDFVRKNPEEHFLNCLKEEEGDIFKTFHRFFPLFAKEVFEGEDSLFLRNIFLHMNHKSSVKFMSNEMNEEEKEAHLTHMRNHRKDSIITFKKIMSTIDKEKLKIETEKEISILFRQLWFMVLNTINEGYRMKCSKEDFILDDLVSEFNMKINWLEHGVSKQ</sequence>
<evidence type="ECO:0000256" key="2">
    <source>
        <dbReference type="PROSITE-ProRule" id="PRU00335"/>
    </source>
</evidence>
<dbReference type="PANTHER" id="PTHR43479">
    <property type="entry name" value="ACREF/ENVCD OPERON REPRESSOR-RELATED"/>
    <property type="match status" value="1"/>
</dbReference>
<evidence type="ECO:0000313" key="5">
    <source>
        <dbReference type="EMBL" id="RSU12400.1"/>
    </source>
</evidence>
<dbReference type="GeneID" id="95581095"/>
<dbReference type="InterPro" id="IPR001647">
    <property type="entry name" value="HTH_TetR"/>
</dbReference>
<dbReference type="Proteomes" id="UP001268577">
    <property type="component" value="Unassembled WGS sequence"/>
</dbReference>
<feature type="domain" description="HTH tetR-type" evidence="3">
    <location>
        <begin position="11"/>
        <end position="71"/>
    </location>
</feature>
<dbReference type="AlphaFoldDB" id="A0A430AWG5"/>
<dbReference type="EMBL" id="NGKB01000011">
    <property type="protein sequence ID" value="RSU12400.1"/>
    <property type="molecule type" value="Genomic_DNA"/>
</dbReference>
<proteinExistence type="predicted"/>
<dbReference type="GO" id="GO:0003677">
    <property type="term" value="F:DNA binding"/>
    <property type="evidence" value="ECO:0007669"/>
    <property type="project" value="UniProtKB-UniRule"/>
</dbReference>
<evidence type="ECO:0000259" key="3">
    <source>
        <dbReference type="PROSITE" id="PS50977"/>
    </source>
</evidence>
<reference evidence="5 6" key="1">
    <citation type="submission" date="2017-05" db="EMBL/GenBank/DDBJ databases">
        <title>Vagococcus spp. assemblies.</title>
        <authorList>
            <person name="Gulvik C.A."/>
        </authorList>
    </citation>
    <scope>NUCLEOTIDE SEQUENCE [LARGE SCALE GENOMIC DNA]</scope>
    <source>
        <strain evidence="5 6">SS1714</strain>
    </source>
</reference>
<feature type="DNA-binding region" description="H-T-H motif" evidence="2">
    <location>
        <begin position="34"/>
        <end position="53"/>
    </location>
</feature>
<dbReference type="InterPro" id="IPR050624">
    <property type="entry name" value="HTH-type_Tx_Regulator"/>
</dbReference>
<keyword evidence="1 2" id="KW-0238">DNA-binding</keyword>
<reference evidence="4" key="2">
    <citation type="submission" date="2023-03" db="EMBL/GenBank/DDBJ databases">
        <authorList>
            <person name="Shen W."/>
            <person name="Cai J."/>
        </authorList>
    </citation>
    <scope>NUCLEOTIDE SEQUENCE</scope>
    <source>
        <strain evidence="4">P96-3</strain>
    </source>
</reference>
<evidence type="ECO:0000313" key="6">
    <source>
        <dbReference type="Proteomes" id="UP000288028"/>
    </source>
</evidence>
<gene>
    <name evidence="5" type="ORF">CBF28_11215</name>
    <name evidence="4" type="ORF">P7H70_14420</name>
</gene>
<dbReference type="PANTHER" id="PTHR43479:SF11">
    <property type="entry name" value="ACREF_ENVCD OPERON REPRESSOR-RELATED"/>
    <property type="match status" value="1"/>
</dbReference>
<dbReference type="OrthoDB" id="9812484at2"/>
<dbReference type="SUPFAM" id="SSF46689">
    <property type="entry name" value="Homeodomain-like"/>
    <property type="match status" value="1"/>
</dbReference>
<evidence type="ECO:0000313" key="4">
    <source>
        <dbReference type="EMBL" id="MDT2835225.1"/>
    </source>
</evidence>
<name>A0A430AWG5_9ENTE</name>
<dbReference type="RefSeq" id="WP_126795291.1">
    <property type="nucleotide sequence ID" value="NZ_CP060720.1"/>
</dbReference>
<organism evidence="5 6">
    <name type="scientific">Vagococcus carniphilus</name>
    <dbReference type="NCBI Taxonomy" id="218144"/>
    <lineage>
        <taxon>Bacteria</taxon>
        <taxon>Bacillati</taxon>
        <taxon>Bacillota</taxon>
        <taxon>Bacilli</taxon>
        <taxon>Lactobacillales</taxon>
        <taxon>Enterococcaceae</taxon>
        <taxon>Vagococcus</taxon>
    </lineage>
</organism>